<evidence type="ECO:0000256" key="2">
    <source>
        <dbReference type="PROSITE-ProRule" id="PRU01331"/>
    </source>
</evidence>
<proteinExistence type="inferred from homology"/>
<dbReference type="InterPro" id="IPR008146">
    <property type="entry name" value="Gln_synth_cat_dom"/>
</dbReference>
<dbReference type="SUPFAM" id="SSF55931">
    <property type="entry name" value="Glutamine synthetase/guanido kinase"/>
    <property type="match status" value="1"/>
</dbReference>
<dbReference type="Proteomes" id="UP001148299">
    <property type="component" value="Unassembled WGS sequence"/>
</dbReference>
<gene>
    <name evidence="5" type="ORF">N7541_003653</name>
</gene>
<evidence type="ECO:0000259" key="4">
    <source>
        <dbReference type="PROSITE" id="PS51987"/>
    </source>
</evidence>
<accession>A0A9W9RPT1</accession>
<sequence>MDECVREWDKFLERNINVEFVWLQFLSNTSNTLVRIIPRAKFSSMLKEQQLLSIPKCILHLLPEDRLAEGATPSGNFYLRPDISSAYCQAGSNGTRAVMNVYFEDGAPIAECARSTLHHLHSILQSDFGYSLLVGYEVEVMFLSPKKENGVIMDYEPINTEHSFTSMTPEDRTHMDLIEAVARALATVGIDLEQFHAEAGPGQWEFVLPPAEPVKAIDMLLRARETIMIVAQTFGLRATVYTQPFPEKACNGSHIHISVNPLESNPGLAKISPADVQEAESFFAGVMRHFPAILAFALPTDISYQRIMTGIWSGGEYTAWGWQNKEVPFRRIDSTRFELKLVDGLSNPYFVLCAILRAGIIGMQSNLPLTGGPCSIAPARLSVQERHELSITDRLPTTLDASLAALEADKEIQDHLGAIISSYISVKKGEAEFLRAMDDTQRRNWLIARY</sequence>
<reference evidence="5" key="2">
    <citation type="journal article" date="2023" name="IMA Fungus">
        <title>Comparative genomic study of the Penicillium genus elucidates a diverse pangenome and 15 lateral gene transfer events.</title>
        <authorList>
            <person name="Petersen C."/>
            <person name="Sorensen T."/>
            <person name="Nielsen M.R."/>
            <person name="Sondergaard T.E."/>
            <person name="Sorensen J.L."/>
            <person name="Fitzpatrick D.A."/>
            <person name="Frisvad J.C."/>
            <person name="Nielsen K.L."/>
        </authorList>
    </citation>
    <scope>NUCLEOTIDE SEQUENCE</scope>
    <source>
        <strain evidence="5">IBT 35675</strain>
    </source>
</reference>
<dbReference type="GO" id="GO:0004356">
    <property type="term" value="F:glutamine synthetase activity"/>
    <property type="evidence" value="ECO:0007669"/>
    <property type="project" value="InterPro"/>
</dbReference>
<dbReference type="SMART" id="SM01230">
    <property type="entry name" value="Gln-synt_C"/>
    <property type="match status" value="1"/>
</dbReference>
<keyword evidence="6" id="KW-1185">Reference proteome</keyword>
<evidence type="ECO:0000313" key="5">
    <source>
        <dbReference type="EMBL" id="KAJ5362809.1"/>
    </source>
</evidence>
<evidence type="ECO:0000256" key="3">
    <source>
        <dbReference type="RuleBase" id="RU000384"/>
    </source>
</evidence>
<reference evidence="5" key="1">
    <citation type="submission" date="2022-12" db="EMBL/GenBank/DDBJ databases">
        <authorList>
            <person name="Petersen C."/>
        </authorList>
    </citation>
    <scope>NUCLEOTIDE SEQUENCE</scope>
    <source>
        <strain evidence="5">IBT 35675</strain>
    </source>
</reference>
<dbReference type="EMBL" id="JAPZBR010000002">
    <property type="protein sequence ID" value="KAJ5362809.1"/>
    <property type="molecule type" value="Genomic_DNA"/>
</dbReference>
<evidence type="ECO:0000313" key="6">
    <source>
        <dbReference type="Proteomes" id="UP001148299"/>
    </source>
</evidence>
<dbReference type="Pfam" id="PF00120">
    <property type="entry name" value="Gln-synt_C"/>
    <property type="match status" value="1"/>
</dbReference>
<comment type="caution">
    <text evidence="5">The sequence shown here is derived from an EMBL/GenBank/DDBJ whole genome shotgun (WGS) entry which is preliminary data.</text>
</comment>
<dbReference type="PROSITE" id="PS51987">
    <property type="entry name" value="GS_CATALYTIC"/>
    <property type="match status" value="1"/>
</dbReference>
<protein>
    <submittedName>
        <fullName evidence="5">FluG family protein</fullName>
    </submittedName>
</protein>
<name>A0A9W9RPT1_PENBR</name>
<dbReference type="AlphaFoldDB" id="A0A9W9RPT1"/>
<keyword evidence="1" id="KW-0436">Ligase</keyword>
<comment type="similarity">
    <text evidence="2 3">Belongs to the glutamine synthetase family.</text>
</comment>
<feature type="domain" description="GS catalytic" evidence="4">
    <location>
        <begin position="113"/>
        <end position="450"/>
    </location>
</feature>
<dbReference type="Gene3D" id="3.30.590.10">
    <property type="entry name" value="Glutamine synthetase/guanido kinase, catalytic domain"/>
    <property type="match status" value="1"/>
</dbReference>
<dbReference type="PANTHER" id="PTHR43785:SF2">
    <property type="entry name" value="TYPE-1 GLUTAMINE SYNTHETASE 1"/>
    <property type="match status" value="1"/>
</dbReference>
<evidence type="ECO:0000256" key="1">
    <source>
        <dbReference type="ARBA" id="ARBA00022598"/>
    </source>
</evidence>
<organism evidence="5 6">
    <name type="scientific">Penicillium brevicompactum</name>
    <dbReference type="NCBI Taxonomy" id="5074"/>
    <lineage>
        <taxon>Eukaryota</taxon>
        <taxon>Fungi</taxon>
        <taxon>Dikarya</taxon>
        <taxon>Ascomycota</taxon>
        <taxon>Pezizomycotina</taxon>
        <taxon>Eurotiomycetes</taxon>
        <taxon>Eurotiomycetidae</taxon>
        <taxon>Eurotiales</taxon>
        <taxon>Aspergillaceae</taxon>
        <taxon>Penicillium</taxon>
    </lineage>
</organism>
<dbReference type="InterPro" id="IPR014746">
    <property type="entry name" value="Gln_synth/guanido_kin_cat_dom"/>
</dbReference>
<dbReference type="PANTHER" id="PTHR43785">
    <property type="entry name" value="GAMMA-GLUTAMYLPUTRESCINE SYNTHETASE"/>
    <property type="match status" value="1"/>
</dbReference>